<dbReference type="PANTHER" id="PTHR30629:SF6">
    <property type="entry name" value="PROPHAGE INTEGRASE INTA-RELATED"/>
    <property type="match status" value="1"/>
</dbReference>
<evidence type="ECO:0000259" key="5">
    <source>
        <dbReference type="PROSITE" id="PS51898"/>
    </source>
</evidence>
<name>A0A1I3NMC9_9RHOB</name>
<dbReference type="STRING" id="576117.SAMN04488138_1023"/>
<accession>A0A1I3NMC9</accession>
<dbReference type="SUPFAM" id="SSF56349">
    <property type="entry name" value="DNA breaking-rejoining enzymes"/>
    <property type="match status" value="1"/>
</dbReference>
<dbReference type="PANTHER" id="PTHR30629">
    <property type="entry name" value="PROPHAGE INTEGRASE"/>
    <property type="match status" value="1"/>
</dbReference>
<dbReference type="InterPro" id="IPR010998">
    <property type="entry name" value="Integrase_recombinase_N"/>
</dbReference>
<dbReference type="PROSITE" id="PS51898">
    <property type="entry name" value="TYR_RECOMBINASE"/>
    <property type="match status" value="1"/>
</dbReference>
<dbReference type="InterPro" id="IPR011010">
    <property type="entry name" value="DNA_brk_join_enz"/>
</dbReference>
<dbReference type="InterPro" id="IPR053876">
    <property type="entry name" value="Phage_int_M"/>
</dbReference>
<dbReference type="Gene3D" id="3.30.160.390">
    <property type="entry name" value="Integrase, DNA-binding domain"/>
    <property type="match status" value="1"/>
</dbReference>
<dbReference type="InterPro" id="IPR002104">
    <property type="entry name" value="Integrase_catalytic"/>
</dbReference>
<evidence type="ECO:0000256" key="3">
    <source>
        <dbReference type="ARBA" id="ARBA00023125"/>
    </source>
</evidence>
<evidence type="ECO:0000313" key="6">
    <source>
        <dbReference type="EMBL" id="SFJ10349.1"/>
    </source>
</evidence>
<keyword evidence="2" id="KW-0229">DNA integration</keyword>
<dbReference type="CDD" id="cd00801">
    <property type="entry name" value="INT_P4_C"/>
    <property type="match status" value="1"/>
</dbReference>
<dbReference type="AlphaFoldDB" id="A0A1I3NMC9"/>
<comment type="similarity">
    <text evidence="1">Belongs to the 'phage' integrase family.</text>
</comment>
<dbReference type="Proteomes" id="UP000183299">
    <property type="component" value="Unassembled WGS sequence"/>
</dbReference>
<feature type="domain" description="Tyr recombinase" evidence="5">
    <location>
        <begin position="219"/>
        <end position="394"/>
    </location>
</feature>
<keyword evidence="4" id="KW-0233">DNA recombination</keyword>
<dbReference type="Gene3D" id="1.10.150.130">
    <property type="match status" value="1"/>
</dbReference>
<dbReference type="GeneID" id="98663821"/>
<dbReference type="InterPro" id="IPR025166">
    <property type="entry name" value="Integrase_DNA_bind_dom"/>
</dbReference>
<keyword evidence="3" id="KW-0238">DNA-binding</keyword>
<evidence type="ECO:0000256" key="4">
    <source>
        <dbReference type="ARBA" id="ARBA00023172"/>
    </source>
</evidence>
<dbReference type="InterPro" id="IPR013762">
    <property type="entry name" value="Integrase-like_cat_sf"/>
</dbReference>
<dbReference type="GO" id="GO:0015074">
    <property type="term" value="P:DNA integration"/>
    <property type="evidence" value="ECO:0007669"/>
    <property type="project" value="UniProtKB-KW"/>
</dbReference>
<dbReference type="Pfam" id="PF22022">
    <property type="entry name" value="Phage_int_M"/>
    <property type="match status" value="1"/>
</dbReference>
<evidence type="ECO:0000256" key="2">
    <source>
        <dbReference type="ARBA" id="ARBA00022908"/>
    </source>
</evidence>
<proteinExistence type="inferred from homology"/>
<dbReference type="RefSeq" id="WP_066605250.1">
    <property type="nucleotide sequence ID" value="NZ_FORY01000002.1"/>
</dbReference>
<dbReference type="Gene3D" id="1.10.443.10">
    <property type="entry name" value="Intergrase catalytic core"/>
    <property type="match status" value="1"/>
</dbReference>
<protein>
    <submittedName>
        <fullName evidence="6">Integrase</fullName>
    </submittedName>
</protein>
<dbReference type="GO" id="GO:0006310">
    <property type="term" value="P:DNA recombination"/>
    <property type="evidence" value="ECO:0007669"/>
    <property type="project" value="UniProtKB-KW"/>
</dbReference>
<dbReference type="Pfam" id="PF13356">
    <property type="entry name" value="Arm-DNA-bind_3"/>
    <property type="match status" value="1"/>
</dbReference>
<organism evidence="6 7">
    <name type="scientific">Celeribacter halophilus</name>
    <dbReference type="NCBI Taxonomy" id="576117"/>
    <lineage>
        <taxon>Bacteria</taxon>
        <taxon>Pseudomonadati</taxon>
        <taxon>Pseudomonadota</taxon>
        <taxon>Alphaproteobacteria</taxon>
        <taxon>Rhodobacterales</taxon>
        <taxon>Roseobacteraceae</taxon>
        <taxon>Celeribacter</taxon>
    </lineage>
</organism>
<dbReference type="EMBL" id="FORY01000002">
    <property type="protein sequence ID" value="SFJ10349.1"/>
    <property type="molecule type" value="Genomic_DNA"/>
</dbReference>
<evidence type="ECO:0000313" key="7">
    <source>
        <dbReference type="Proteomes" id="UP000183299"/>
    </source>
</evidence>
<sequence>MPLTTKQIEAAKFGVSKERLPDGLGLYVRLYKSGTKTYETRVTCNDKRAWVQIGHFPDMSLKRARQIAGMVQIRIEEGLSLKQVRDALKAGDHSKIEDMVPASPGTVVIESLTFRELAKQWFDQKKLGLRNGKHIQQNWNTLETYIFPYFGDRPVTEVKVGDVIDAIRPIWHDKHETAKRVLGRVKEIFALAKIHEMRPDNPADFPPNTALGAVRKKTVHFGALPFEDIPALWEWLLTANCDEQTRHLVMLMILTAKRSKETRFARWDYFDMGTSIWTTPESLMKMSRLHRVPLSRQASAVLTNMRMLTGDAPFVFYKPKSKSRVICENAACNLLKKFRLGITAHGLRAGFRSWARKQGKYSHDAMEFALAHEQNSLEAAYQREDLIEERAIMMQDWADYVTGGANPLNFSPEESQK</sequence>
<dbReference type="GO" id="GO:0003677">
    <property type="term" value="F:DNA binding"/>
    <property type="evidence" value="ECO:0007669"/>
    <property type="project" value="UniProtKB-KW"/>
</dbReference>
<dbReference type="OrthoDB" id="9795573at2"/>
<dbReference type="InterPro" id="IPR050808">
    <property type="entry name" value="Phage_Integrase"/>
</dbReference>
<reference evidence="6 7" key="1">
    <citation type="submission" date="2016-10" db="EMBL/GenBank/DDBJ databases">
        <authorList>
            <person name="de Groot N.N."/>
        </authorList>
    </citation>
    <scope>NUCLEOTIDE SEQUENCE [LARGE SCALE GENOMIC DNA]</scope>
    <source>
        <strain evidence="6 7">CGMCC 1.8891</strain>
    </source>
</reference>
<keyword evidence="7" id="KW-1185">Reference proteome</keyword>
<evidence type="ECO:0000256" key="1">
    <source>
        <dbReference type="ARBA" id="ARBA00008857"/>
    </source>
</evidence>
<gene>
    <name evidence="6" type="ORF">SAMN04488138_1023</name>
</gene>
<dbReference type="InterPro" id="IPR038488">
    <property type="entry name" value="Integrase_DNA-bd_sf"/>
</dbReference>